<sequence>MLDPELLRHLRFRAATAGSLVLGAGMIGMASFSPAMVQLGYGRGLWAASLPAVAWAGTGVVTSLLVRRIPHPLEGPRPVALFLVVVAAGQLLTWGLDAGSPLWRVVLPFVLAGLGTGVLNSLLGREAVAAVPPDRAAMGSGANNTARYLGAACGITLFVTVATHTGADLYAGWNHAALVAAALTLLGAAAIALSPRGA</sequence>
<dbReference type="Proteomes" id="UP000502996">
    <property type="component" value="Chromosome"/>
</dbReference>
<gene>
    <name evidence="6" type="ORF">G5V58_09155</name>
</gene>
<feature type="transmembrane region" description="Helical" evidence="5">
    <location>
        <begin position="145"/>
        <end position="167"/>
    </location>
</feature>
<feature type="transmembrane region" description="Helical" evidence="5">
    <location>
        <begin position="173"/>
        <end position="193"/>
    </location>
</feature>
<accession>A0A6G6WKJ2</accession>
<feature type="transmembrane region" description="Helical" evidence="5">
    <location>
        <begin position="12"/>
        <end position="32"/>
    </location>
</feature>
<evidence type="ECO:0000256" key="2">
    <source>
        <dbReference type="ARBA" id="ARBA00022692"/>
    </source>
</evidence>
<dbReference type="InterPro" id="IPR036259">
    <property type="entry name" value="MFS_trans_sf"/>
</dbReference>
<comment type="subcellular location">
    <subcellularLocation>
        <location evidence="1">Membrane</location>
        <topology evidence="1">Multi-pass membrane protein</topology>
    </subcellularLocation>
</comment>
<dbReference type="AlphaFoldDB" id="A0A6G6WKJ2"/>
<dbReference type="KEGG" id="nano:G5V58_09155"/>
<dbReference type="EMBL" id="CP049257">
    <property type="protein sequence ID" value="QIG45858.1"/>
    <property type="molecule type" value="Genomic_DNA"/>
</dbReference>
<evidence type="ECO:0000313" key="7">
    <source>
        <dbReference type="Proteomes" id="UP000502996"/>
    </source>
</evidence>
<dbReference type="PANTHER" id="PTHR42718">
    <property type="entry name" value="MAJOR FACILITATOR SUPERFAMILY MULTIDRUG TRANSPORTER MFSC"/>
    <property type="match status" value="1"/>
</dbReference>
<organism evidence="6 7">
    <name type="scientific">Nocardioides anomalus</name>
    <dbReference type="NCBI Taxonomy" id="2712223"/>
    <lineage>
        <taxon>Bacteria</taxon>
        <taxon>Bacillati</taxon>
        <taxon>Actinomycetota</taxon>
        <taxon>Actinomycetes</taxon>
        <taxon>Propionibacteriales</taxon>
        <taxon>Nocardioidaceae</taxon>
        <taxon>Nocardioides</taxon>
    </lineage>
</organism>
<dbReference type="PANTHER" id="PTHR42718:SF49">
    <property type="entry name" value="EXPORT PROTEIN"/>
    <property type="match status" value="1"/>
</dbReference>
<dbReference type="GO" id="GO:0022857">
    <property type="term" value="F:transmembrane transporter activity"/>
    <property type="evidence" value="ECO:0007669"/>
    <property type="project" value="InterPro"/>
</dbReference>
<dbReference type="Gene3D" id="1.20.1250.20">
    <property type="entry name" value="MFS general substrate transporter like domains"/>
    <property type="match status" value="1"/>
</dbReference>
<keyword evidence="4 5" id="KW-0472">Membrane</keyword>
<evidence type="ECO:0000256" key="1">
    <source>
        <dbReference type="ARBA" id="ARBA00004141"/>
    </source>
</evidence>
<evidence type="ECO:0000256" key="4">
    <source>
        <dbReference type="ARBA" id="ARBA00023136"/>
    </source>
</evidence>
<feature type="transmembrane region" description="Helical" evidence="5">
    <location>
        <begin position="102"/>
        <end position="124"/>
    </location>
</feature>
<name>A0A6G6WKJ2_9ACTN</name>
<proteinExistence type="predicted"/>
<keyword evidence="3 5" id="KW-1133">Transmembrane helix</keyword>
<keyword evidence="7" id="KW-1185">Reference proteome</keyword>
<feature type="transmembrane region" description="Helical" evidence="5">
    <location>
        <begin position="44"/>
        <end position="66"/>
    </location>
</feature>
<evidence type="ECO:0000313" key="6">
    <source>
        <dbReference type="EMBL" id="QIG45858.1"/>
    </source>
</evidence>
<evidence type="ECO:0000256" key="3">
    <source>
        <dbReference type="ARBA" id="ARBA00022989"/>
    </source>
</evidence>
<evidence type="ECO:0000256" key="5">
    <source>
        <dbReference type="SAM" id="Phobius"/>
    </source>
</evidence>
<dbReference type="GO" id="GO:0016020">
    <property type="term" value="C:membrane"/>
    <property type="evidence" value="ECO:0007669"/>
    <property type="project" value="UniProtKB-SubCell"/>
</dbReference>
<dbReference type="Pfam" id="PF07690">
    <property type="entry name" value="MFS_1"/>
    <property type="match status" value="1"/>
</dbReference>
<protein>
    <submittedName>
        <fullName evidence="6">MFS transporter</fullName>
    </submittedName>
</protein>
<dbReference type="InterPro" id="IPR011701">
    <property type="entry name" value="MFS"/>
</dbReference>
<dbReference type="SUPFAM" id="SSF103473">
    <property type="entry name" value="MFS general substrate transporter"/>
    <property type="match status" value="1"/>
</dbReference>
<reference evidence="6 7" key="1">
    <citation type="submission" date="2020-02" db="EMBL/GenBank/DDBJ databases">
        <title>Full genome sequence of Nocardioides sp. R-3366.</title>
        <authorList>
            <person name="Im W.-T."/>
        </authorList>
    </citation>
    <scope>NUCLEOTIDE SEQUENCE [LARGE SCALE GENOMIC DNA]</scope>
    <source>
        <strain evidence="6 7">R-3366</strain>
    </source>
</reference>
<feature type="transmembrane region" description="Helical" evidence="5">
    <location>
        <begin position="78"/>
        <end position="96"/>
    </location>
</feature>
<keyword evidence="2 5" id="KW-0812">Transmembrane</keyword>